<protein>
    <recommendedName>
        <fullName evidence="3">17beta-estradiol 17-dehydrogenase</fullName>
        <ecNumber evidence="3">1.1.1.62</ecNumber>
    </recommendedName>
</protein>
<dbReference type="GO" id="GO:0005783">
    <property type="term" value="C:endoplasmic reticulum"/>
    <property type="evidence" value="ECO:0007669"/>
    <property type="project" value="TreeGrafter"/>
</dbReference>
<feature type="non-terminal residue" evidence="6">
    <location>
        <position position="355"/>
    </location>
</feature>
<dbReference type="Gene3D" id="3.40.50.720">
    <property type="entry name" value="NAD(P)-binding Rossmann-like Domain"/>
    <property type="match status" value="1"/>
</dbReference>
<dbReference type="PANTHER" id="PTHR43899:SF10">
    <property type="entry name" value="20BETA-HYDROXYSTEROID DEHYDROGENASE TYPE 2"/>
    <property type="match status" value="1"/>
</dbReference>
<comment type="similarity">
    <text evidence="4">Belongs to the short-chain dehydrogenases/reductases (SDR) family. 17-beta-HSD 3 subfamily.</text>
</comment>
<comment type="caution">
    <text evidence="6">The sequence shown here is derived from an EMBL/GenBank/DDBJ whole genome shotgun (WGS) entry which is preliminary data.</text>
</comment>
<dbReference type="SUPFAM" id="SSF51735">
    <property type="entry name" value="NAD(P)-binding Rossmann-fold domains"/>
    <property type="match status" value="1"/>
</dbReference>
<dbReference type="GO" id="GO:0004303">
    <property type="term" value="F:estradiol 17-beta-dehydrogenase [NAD(P)+] activity"/>
    <property type="evidence" value="ECO:0007669"/>
    <property type="project" value="UniProtKB-EC"/>
</dbReference>
<evidence type="ECO:0000256" key="5">
    <source>
        <dbReference type="SAM" id="MobiDB-lite"/>
    </source>
</evidence>
<keyword evidence="1" id="KW-0752">Steroid biosynthesis</keyword>
<dbReference type="EMBL" id="RWIC01000002">
    <property type="protein sequence ID" value="TKC53703.1"/>
    <property type="molecule type" value="Genomic_DNA"/>
</dbReference>
<dbReference type="AlphaFoldDB" id="A0A4U1FTV6"/>
<feature type="region of interest" description="Disordered" evidence="5">
    <location>
        <begin position="276"/>
        <end position="318"/>
    </location>
</feature>
<dbReference type="Pfam" id="PF00106">
    <property type="entry name" value="adh_short"/>
    <property type="match status" value="1"/>
</dbReference>
<keyword evidence="1" id="KW-0444">Lipid biosynthesis</keyword>
<keyword evidence="1" id="KW-0443">Lipid metabolism</keyword>
<name>A0A4U1FTV6_MONMO</name>
<dbReference type="InterPro" id="IPR051019">
    <property type="entry name" value="VLCFA-Steroid_DH"/>
</dbReference>
<dbReference type="GO" id="GO:0006694">
    <property type="term" value="P:steroid biosynthetic process"/>
    <property type="evidence" value="ECO:0007669"/>
    <property type="project" value="UniProtKB-KW"/>
</dbReference>
<sequence length="355" mass="38364">MGSDWDVLSGYRHVPAAVGDLGGELHSLCLPAAQARRDKPWLRGHRAWAVMTGATNGISKAYARELAGRGLNIVLISRDLSKLEHEAKAIERLHGKSTRVIQVDFTGGLEIYEAIAAGLKDLEIGVLINNVGKQYAPGLRKLLDCEDFAKIVLPQMVTRGKGILINISSVTDRSPYPFAAMYAATTAFVRSFSVAVGAEYHSEGVTVQEARPGRVWGVVGKRISPFLVEANPLKSGLFVVSPEDFAWQALETLGLASQTPECLRHAVQVLSWGNPRQRAGCDSPWPGSTSPQKGGDVQRRGGPPPRAGEPGEEMGDSRMGGCLDPWYLSFPGFPADHLPAQLVFSQSLRIKAFIS</sequence>
<dbReference type="CDD" id="cd05356">
    <property type="entry name" value="17beta-HSD1_like_SDR_c"/>
    <property type="match status" value="1"/>
</dbReference>
<evidence type="ECO:0000256" key="1">
    <source>
        <dbReference type="ARBA" id="ARBA00022955"/>
    </source>
</evidence>
<dbReference type="EC" id="1.1.1.62" evidence="3"/>
<dbReference type="Proteomes" id="UP000308365">
    <property type="component" value="Unassembled WGS sequence"/>
</dbReference>
<evidence type="ECO:0000256" key="3">
    <source>
        <dbReference type="ARBA" id="ARBA00024072"/>
    </source>
</evidence>
<dbReference type="InterPro" id="IPR002347">
    <property type="entry name" value="SDR_fam"/>
</dbReference>
<dbReference type="PANTHER" id="PTHR43899">
    <property type="entry name" value="RH59310P"/>
    <property type="match status" value="1"/>
</dbReference>
<organism evidence="6 7">
    <name type="scientific">Monodon monoceros</name>
    <name type="common">Narwhal</name>
    <name type="synonym">Ceratodon monodon</name>
    <dbReference type="NCBI Taxonomy" id="40151"/>
    <lineage>
        <taxon>Eukaryota</taxon>
        <taxon>Metazoa</taxon>
        <taxon>Chordata</taxon>
        <taxon>Craniata</taxon>
        <taxon>Vertebrata</taxon>
        <taxon>Euteleostomi</taxon>
        <taxon>Mammalia</taxon>
        <taxon>Eutheria</taxon>
        <taxon>Laurasiatheria</taxon>
        <taxon>Artiodactyla</taxon>
        <taxon>Whippomorpha</taxon>
        <taxon>Cetacea</taxon>
        <taxon>Odontoceti</taxon>
        <taxon>Monodontidae</taxon>
        <taxon>Monodon</taxon>
    </lineage>
</organism>
<dbReference type="PRINTS" id="PR00081">
    <property type="entry name" value="GDHRDH"/>
</dbReference>
<dbReference type="InterPro" id="IPR036291">
    <property type="entry name" value="NAD(P)-bd_dom_sf"/>
</dbReference>
<evidence type="ECO:0000313" key="7">
    <source>
        <dbReference type="Proteomes" id="UP000308365"/>
    </source>
</evidence>
<proteinExistence type="inferred from homology"/>
<evidence type="ECO:0000256" key="4">
    <source>
        <dbReference type="ARBA" id="ARBA00038261"/>
    </source>
</evidence>
<keyword evidence="2" id="KW-0560">Oxidoreductase</keyword>
<evidence type="ECO:0000313" key="6">
    <source>
        <dbReference type="EMBL" id="TKC53703.1"/>
    </source>
</evidence>
<reference evidence="7" key="1">
    <citation type="journal article" date="2019" name="IScience">
        <title>Narwhal Genome Reveals Long-Term Low Genetic Diversity despite Current Large Abundance Size.</title>
        <authorList>
            <person name="Westbury M.V."/>
            <person name="Petersen B."/>
            <person name="Garde E."/>
            <person name="Heide-Jorgensen M.P."/>
            <person name="Lorenzen E.D."/>
        </authorList>
    </citation>
    <scope>NUCLEOTIDE SEQUENCE [LARGE SCALE GENOMIC DNA]</scope>
</reference>
<accession>A0A4U1FTV6</accession>
<gene>
    <name evidence="6" type="ORF">EI555_018446</name>
</gene>
<evidence type="ECO:0000256" key="2">
    <source>
        <dbReference type="ARBA" id="ARBA00023002"/>
    </source>
</evidence>